<keyword evidence="2" id="KW-1185">Reference proteome</keyword>
<name>A0ABR0AP63_9CRUS</name>
<dbReference type="EMBL" id="JAOYFB010000038">
    <property type="protein sequence ID" value="KAK4026900.1"/>
    <property type="molecule type" value="Genomic_DNA"/>
</dbReference>
<organism evidence="1 2">
    <name type="scientific">Daphnia magna</name>
    <dbReference type="NCBI Taxonomy" id="35525"/>
    <lineage>
        <taxon>Eukaryota</taxon>
        <taxon>Metazoa</taxon>
        <taxon>Ecdysozoa</taxon>
        <taxon>Arthropoda</taxon>
        <taxon>Crustacea</taxon>
        <taxon>Branchiopoda</taxon>
        <taxon>Diplostraca</taxon>
        <taxon>Cladocera</taxon>
        <taxon>Anomopoda</taxon>
        <taxon>Daphniidae</taxon>
        <taxon>Daphnia</taxon>
    </lineage>
</organism>
<dbReference type="Proteomes" id="UP001234178">
    <property type="component" value="Unassembled WGS sequence"/>
</dbReference>
<comment type="caution">
    <text evidence="1">The sequence shown here is derived from an EMBL/GenBank/DDBJ whole genome shotgun (WGS) entry which is preliminary data.</text>
</comment>
<sequence length="106" mass="11502">MHCRRAHGRTSSPPTWGSFRSCSVAAWYSSGAKTVSLCVKNLKETMLVGCGFIFFPYAEENLLDSIESSSASYVLPIYYSSSHNWKTRLLAGILVDGSTGCLAPAT</sequence>
<reference evidence="1 2" key="1">
    <citation type="journal article" date="2023" name="Nucleic Acids Res.">
        <title>The hologenome of Daphnia magna reveals possible DNA methylation and microbiome-mediated evolution of the host genome.</title>
        <authorList>
            <person name="Chaturvedi A."/>
            <person name="Li X."/>
            <person name="Dhandapani V."/>
            <person name="Marshall H."/>
            <person name="Kissane S."/>
            <person name="Cuenca-Cambronero M."/>
            <person name="Asole G."/>
            <person name="Calvet F."/>
            <person name="Ruiz-Romero M."/>
            <person name="Marangio P."/>
            <person name="Guigo R."/>
            <person name="Rago D."/>
            <person name="Mirbahai L."/>
            <person name="Eastwood N."/>
            <person name="Colbourne J.K."/>
            <person name="Zhou J."/>
            <person name="Mallon E."/>
            <person name="Orsini L."/>
        </authorList>
    </citation>
    <scope>NUCLEOTIDE SEQUENCE [LARGE SCALE GENOMIC DNA]</scope>
    <source>
        <strain evidence="1">LRV0_1</strain>
    </source>
</reference>
<evidence type="ECO:0000313" key="1">
    <source>
        <dbReference type="EMBL" id="KAK4026900.1"/>
    </source>
</evidence>
<accession>A0ABR0AP63</accession>
<evidence type="ECO:0000313" key="2">
    <source>
        <dbReference type="Proteomes" id="UP001234178"/>
    </source>
</evidence>
<gene>
    <name evidence="1" type="ORF">OUZ56_015924</name>
</gene>
<protein>
    <submittedName>
        <fullName evidence="1">Uncharacterized protein</fullName>
    </submittedName>
</protein>
<proteinExistence type="predicted"/>